<keyword evidence="7" id="KW-1185">Reference proteome</keyword>
<feature type="domain" description="M23ase beta-sheet core" evidence="4">
    <location>
        <begin position="424"/>
        <end position="522"/>
    </location>
</feature>
<dbReference type="Gene3D" id="3.90.1150.10">
    <property type="entry name" value="Aspartate Aminotransferase, domain 1"/>
    <property type="match status" value="1"/>
</dbReference>
<dbReference type="SUPFAM" id="SSF56112">
    <property type="entry name" value="Protein kinase-like (PK-like)"/>
    <property type="match status" value="1"/>
</dbReference>
<proteinExistence type="inferred from homology"/>
<dbReference type="NCBIfam" id="NF004799">
    <property type="entry name" value="PRK06148.1"/>
    <property type="match status" value="1"/>
</dbReference>
<dbReference type="PROSITE" id="PS00600">
    <property type="entry name" value="AA_TRANSFER_CLASS_3"/>
    <property type="match status" value="1"/>
</dbReference>
<dbReference type="InterPro" id="IPR011009">
    <property type="entry name" value="Kinase-like_dom_sf"/>
</dbReference>
<dbReference type="InterPro" id="IPR016047">
    <property type="entry name" value="M23ase_b-sheet_dom"/>
</dbReference>
<dbReference type="InterPro" id="IPR049704">
    <property type="entry name" value="Aminotrans_3_PPA_site"/>
</dbReference>
<comment type="caution">
    <text evidence="6">The sequence shown here is derived from an EMBL/GenBank/DDBJ whole genome shotgun (WGS) entry which is preliminary data.</text>
</comment>
<dbReference type="GO" id="GO:0008483">
    <property type="term" value="F:transaminase activity"/>
    <property type="evidence" value="ECO:0007669"/>
    <property type="project" value="UniProtKB-KW"/>
</dbReference>
<dbReference type="PANTHER" id="PTHR45688">
    <property type="match status" value="1"/>
</dbReference>
<comment type="similarity">
    <text evidence="2">Belongs to the class-III pyridoxal-phosphate-dependent aminotransferase family.</text>
</comment>
<dbReference type="Gene3D" id="2.70.70.10">
    <property type="entry name" value="Glucose Permease (Domain IIA)"/>
    <property type="match status" value="1"/>
</dbReference>
<dbReference type="SUPFAM" id="SSF53383">
    <property type="entry name" value="PLP-dependent transferases"/>
    <property type="match status" value="1"/>
</dbReference>
<dbReference type="InterPro" id="IPR015422">
    <property type="entry name" value="PyrdxlP-dep_Trfase_small"/>
</dbReference>
<evidence type="ECO:0000256" key="3">
    <source>
        <dbReference type="ARBA" id="ARBA00022898"/>
    </source>
</evidence>
<dbReference type="Pfam" id="PF00202">
    <property type="entry name" value="Aminotran_3"/>
    <property type="match status" value="1"/>
</dbReference>
<protein>
    <submittedName>
        <fullName evidence="6">Aminotransferase class III-fold pyridoxal phosphate-dependent enzyme</fullName>
    </submittedName>
</protein>
<dbReference type="InterPro" id="IPR015421">
    <property type="entry name" value="PyrdxlP-dep_Trfase_major"/>
</dbReference>
<dbReference type="Gene3D" id="3.40.640.10">
    <property type="entry name" value="Type I PLP-dependent aspartate aminotransferase-like (Major domain)"/>
    <property type="match status" value="1"/>
</dbReference>
<sequence>MLQTDAPIAKDNLQEAERWLAEQFALHGRLEPLPGEHDCNFKVTASDGSRYLFKLHPAVPDDARTELQAAVLRHLEQDAPELPLPRLFLGRDGRPLATVPDGEGRARRLRLTTWLDGTVWVEAPRRGAGSAASLGRLLARLDRSLAAFHHPAATQPYAWDLANAAARRDDAALIAEPERRRAAESILHRFVVEIALRLSGLPKQVIHGDANDRNILLDAEGAVSGLIDFGDMVETWRVNELAVAAAYVAIGAADPIAAILPLVEAYCAENPIGAVEADVLFDLILTRYAVSMAMAARQSREQPQNTYLRISQDDVWTALTTMLAQNRPLAIARLRRAAGHEPVAARRAIEHWIMRNGHRFGPVLPVSLDRRSLTLLPLGADRDQAAGRSFRECLHAALADIKNVAVGRYGEDRSIYRDTGERAIHHAIDLYAPAGTPVLAPLPGRIAMIGNDTSVDGFGGILVLEHESGAAHRFWTFYGHLAPASLADKAVGAAVAQGAKLAVLGVPDENGNWPPHLHIQLMTALCFDRAEAIIGLSLRSQWDLWESLFPSPNGILGLAVETGAVVARDADAVRRLRDRTISPALSLSYERPLKIVAGEGAYLIAADGRRYLDMVNNVCHVGHCHPRVVEAITRQAARLNTNTRYLHDNLIEYTQRLARLLPSELSTVFLVNSGSEANDLALRLARAYTGGTDVMVLDHAYHGNLSSLIDISPYKFDGKGGAGRRRHVWVTEMPDLYRGRFRYGDADAGPRYAEKITTLLRDMNGISRRIAAFFVEAALGCGGQLVLPGGYLAAAFAEIRAAGGVCIADEVQIGFGRVGSDFWAFETQGVVPDIVTMGKPIGNGHPMGAVACRPEIAAAFANGMEYFNTFGGNPVSAAAGLTVLDIIRDERLMHNADALGAYLRDGFKALAERHALIGDIRGLGLFIGVELVRDRETLEPAAGELHAIVEAMKEAGVLLSTEGPHHNVLKIKPPLVITREDCDFFLEKLDEVMTRLG</sequence>
<dbReference type="CDD" id="cd00610">
    <property type="entry name" value="OAT_like"/>
    <property type="match status" value="1"/>
</dbReference>
<evidence type="ECO:0000259" key="5">
    <source>
        <dbReference type="Pfam" id="PF01636"/>
    </source>
</evidence>
<dbReference type="InterPro" id="IPR005814">
    <property type="entry name" value="Aminotrans_3"/>
</dbReference>
<evidence type="ECO:0000256" key="1">
    <source>
        <dbReference type="ARBA" id="ARBA00001933"/>
    </source>
</evidence>
<dbReference type="SUPFAM" id="SSF51261">
    <property type="entry name" value="Duplicated hybrid motif"/>
    <property type="match status" value="1"/>
</dbReference>
<dbReference type="Gene3D" id="3.90.1200.10">
    <property type="match status" value="1"/>
</dbReference>
<dbReference type="PANTHER" id="PTHR45688:SF13">
    <property type="entry name" value="ALANINE--GLYOXYLATE AMINOTRANSFERASE 2-LIKE"/>
    <property type="match status" value="1"/>
</dbReference>
<feature type="domain" description="Aminoglycoside phosphotransferase" evidence="5">
    <location>
        <begin position="32"/>
        <end position="267"/>
    </location>
</feature>
<keyword evidence="6" id="KW-0808">Transferase</keyword>
<evidence type="ECO:0000256" key="2">
    <source>
        <dbReference type="ARBA" id="ARBA00008954"/>
    </source>
</evidence>
<dbReference type="InterPro" id="IPR011055">
    <property type="entry name" value="Dup_hybrid_motif"/>
</dbReference>
<organism evidence="6 7">
    <name type="scientific">Dongia sedimenti</name>
    <dbReference type="NCBI Taxonomy" id="3064282"/>
    <lineage>
        <taxon>Bacteria</taxon>
        <taxon>Pseudomonadati</taxon>
        <taxon>Pseudomonadota</taxon>
        <taxon>Alphaproteobacteria</taxon>
        <taxon>Rhodospirillales</taxon>
        <taxon>Dongiaceae</taxon>
        <taxon>Dongia</taxon>
    </lineage>
</organism>
<name>A0ABU0YKG9_9PROT</name>
<keyword evidence="3" id="KW-0663">Pyridoxal phosphate</keyword>
<evidence type="ECO:0000259" key="4">
    <source>
        <dbReference type="Pfam" id="PF01551"/>
    </source>
</evidence>
<dbReference type="EMBL" id="JAUYVI010000002">
    <property type="protein sequence ID" value="MDQ7247238.1"/>
    <property type="molecule type" value="Genomic_DNA"/>
</dbReference>
<dbReference type="CDD" id="cd12797">
    <property type="entry name" value="M23_peptidase"/>
    <property type="match status" value="1"/>
</dbReference>
<dbReference type="InterPro" id="IPR015424">
    <property type="entry name" value="PyrdxlP-dep_Trfase"/>
</dbReference>
<comment type="cofactor">
    <cofactor evidence="1">
        <name>pyridoxal 5'-phosphate</name>
        <dbReference type="ChEBI" id="CHEBI:597326"/>
    </cofactor>
</comment>
<gene>
    <name evidence="6" type="ORF">Q8A70_06155</name>
</gene>
<reference evidence="7" key="1">
    <citation type="submission" date="2023-08" db="EMBL/GenBank/DDBJ databases">
        <title>Rhodospirillaceae gen. nov., a novel taxon isolated from the Yangtze River Yuezi River estuary sludge.</title>
        <authorList>
            <person name="Ruan L."/>
        </authorList>
    </citation>
    <scope>NUCLEOTIDE SEQUENCE [LARGE SCALE GENOMIC DNA]</scope>
    <source>
        <strain evidence="7">R-7</strain>
    </source>
</reference>
<dbReference type="Pfam" id="PF01551">
    <property type="entry name" value="Peptidase_M23"/>
    <property type="match status" value="1"/>
</dbReference>
<dbReference type="InterPro" id="IPR002575">
    <property type="entry name" value="Aminoglycoside_PTrfase"/>
</dbReference>
<evidence type="ECO:0000313" key="7">
    <source>
        <dbReference type="Proteomes" id="UP001230156"/>
    </source>
</evidence>
<keyword evidence="6" id="KW-0032">Aminotransferase</keyword>
<accession>A0ABU0YKG9</accession>
<dbReference type="Pfam" id="PF01636">
    <property type="entry name" value="APH"/>
    <property type="match status" value="1"/>
</dbReference>
<dbReference type="Proteomes" id="UP001230156">
    <property type="component" value="Unassembled WGS sequence"/>
</dbReference>
<dbReference type="RefSeq" id="WP_379954639.1">
    <property type="nucleotide sequence ID" value="NZ_JAUYVI010000002.1"/>
</dbReference>
<evidence type="ECO:0000313" key="6">
    <source>
        <dbReference type="EMBL" id="MDQ7247238.1"/>
    </source>
</evidence>